<dbReference type="EMBL" id="CAUYUJ010017225">
    <property type="protein sequence ID" value="CAK0872985.1"/>
    <property type="molecule type" value="Genomic_DNA"/>
</dbReference>
<proteinExistence type="predicted"/>
<keyword evidence="3" id="KW-1185">Reference proteome</keyword>
<evidence type="ECO:0000313" key="2">
    <source>
        <dbReference type="EMBL" id="CAK0872985.1"/>
    </source>
</evidence>
<name>A0ABN9VME9_9DINO</name>
<keyword evidence="1" id="KW-1133">Transmembrane helix</keyword>
<evidence type="ECO:0000256" key="1">
    <source>
        <dbReference type="SAM" id="Phobius"/>
    </source>
</evidence>
<evidence type="ECO:0000313" key="3">
    <source>
        <dbReference type="Proteomes" id="UP001189429"/>
    </source>
</evidence>
<feature type="transmembrane region" description="Helical" evidence="1">
    <location>
        <begin position="24"/>
        <end position="56"/>
    </location>
</feature>
<reference evidence="2" key="1">
    <citation type="submission" date="2023-10" db="EMBL/GenBank/DDBJ databases">
        <authorList>
            <person name="Chen Y."/>
            <person name="Shah S."/>
            <person name="Dougan E. K."/>
            <person name="Thang M."/>
            <person name="Chan C."/>
        </authorList>
    </citation>
    <scope>NUCLEOTIDE SEQUENCE [LARGE SCALE GENOMIC DNA]</scope>
</reference>
<dbReference type="Proteomes" id="UP001189429">
    <property type="component" value="Unassembled WGS sequence"/>
</dbReference>
<sequence length="103" mass="11917">MVFGIVAIATFMETTFDMYLDDVFFPYCVTYLTCVDVLMSFAACSLIGLGALYAWMWHRTSQFLQRFEGDAHSDTVIPKMGNWTPMIVNQQSVLWERHELVFV</sequence>
<organism evidence="2 3">
    <name type="scientific">Prorocentrum cordatum</name>
    <dbReference type="NCBI Taxonomy" id="2364126"/>
    <lineage>
        <taxon>Eukaryota</taxon>
        <taxon>Sar</taxon>
        <taxon>Alveolata</taxon>
        <taxon>Dinophyceae</taxon>
        <taxon>Prorocentrales</taxon>
        <taxon>Prorocentraceae</taxon>
        <taxon>Prorocentrum</taxon>
    </lineage>
</organism>
<keyword evidence="1" id="KW-0812">Transmembrane</keyword>
<gene>
    <name evidence="2" type="ORF">PCOR1329_LOCUS58295</name>
</gene>
<accession>A0ABN9VME9</accession>
<comment type="caution">
    <text evidence="2">The sequence shown here is derived from an EMBL/GenBank/DDBJ whole genome shotgun (WGS) entry which is preliminary data.</text>
</comment>
<keyword evidence="1" id="KW-0472">Membrane</keyword>
<protein>
    <submittedName>
        <fullName evidence="2">Uncharacterized protein</fullName>
    </submittedName>
</protein>